<proteinExistence type="inferred from homology"/>
<dbReference type="InterPro" id="IPR002347">
    <property type="entry name" value="SDR_fam"/>
</dbReference>
<organism evidence="3 4">
    <name type="scientific">Williamsia serinedens</name>
    <dbReference type="NCBI Taxonomy" id="391736"/>
    <lineage>
        <taxon>Bacteria</taxon>
        <taxon>Bacillati</taxon>
        <taxon>Actinomycetota</taxon>
        <taxon>Actinomycetes</taxon>
        <taxon>Mycobacteriales</taxon>
        <taxon>Nocardiaceae</taxon>
        <taxon>Williamsia</taxon>
    </lineage>
</organism>
<dbReference type="Proteomes" id="UP001205740">
    <property type="component" value="Unassembled WGS sequence"/>
</dbReference>
<dbReference type="Pfam" id="PF00106">
    <property type="entry name" value="adh_short"/>
    <property type="match status" value="1"/>
</dbReference>
<dbReference type="SUPFAM" id="SSF51735">
    <property type="entry name" value="NAD(P)-binding Rossmann-fold domains"/>
    <property type="match status" value="1"/>
</dbReference>
<comment type="caution">
    <text evidence="3">The sequence shown here is derived from an EMBL/GenBank/DDBJ whole genome shotgun (WGS) entry which is preliminary data.</text>
</comment>
<keyword evidence="4" id="KW-1185">Reference proteome</keyword>
<dbReference type="InterPro" id="IPR036291">
    <property type="entry name" value="NAD(P)-bd_dom_sf"/>
</dbReference>
<dbReference type="Gene3D" id="3.40.50.720">
    <property type="entry name" value="NAD(P)-binding Rossmann-like Domain"/>
    <property type="match status" value="1"/>
</dbReference>
<evidence type="ECO:0000313" key="3">
    <source>
        <dbReference type="EMBL" id="MCP2162047.1"/>
    </source>
</evidence>
<gene>
    <name evidence="3" type="ORF">LX12_003251</name>
</gene>
<sequence>MTDPIARVALVTGGAGGVGRGVVTALAAAGWTVWFTGRGGTTPEDRLGRLAARVTATGGDARPVTCDHTDDAAVRAVFEQIAAESGRLDLLVNSVWAAPDGFVGFDAPFWERPVTDWRPLVDVGLRAHYVASVHAARTMVAAGSGLVVNISSFGSRGHLHSVLYGVAKTGLDKMAADMAVELRGTGVSAISLWLGLIRTRMLLASGLTEFAGFSLDRAEDPTFVGRVVDALARDPSIADRSGATLISAEEGRARGITNDDGTQPDSHRDAFGGGGLFGPGGTATTVG</sequence>
<dbReference type="PRINTS" id="PR00080">
    <property type="entry name" value="SDRFAMILY"/>
</dbReference>
<accession>A0ABT1H477</accession>
<dbReference type="EMBL" id="JAMTCG010000006">
    <property type="protein sequence ID" value="MCP2162047.1"/>
    <property type="molecule type" value="Genomic_DNA"/>
</dbReference>
<name>A0ABT1H477_9NOCA</name>
<dbReference type="PANTHER" id="PTHR44147">
    <property type="entry name" value="DEHYDROGENASE/REDUCTASE SDR FAMILY MEMBER 1"/>
    <property type="match status" value="1"/>
</dbReference>
<evidence type="ECO:0000256" key="2">
    <source>
        <dbReference type="SAM" id="MobiDB-lite"/>
    </source>
</evidence>
<dbReference type="PRINTS" id="PR00081">
    <property type="entry name" value="GDHRDH"/>
</dbReference>
<feature type="region of interest" description="Disordered" evidence="2">
    <location>
        <begin position="254"/>
        <end position="287"/>
    </location>
</feature>
<dbReference type="PANTHER" id="PTHR44147:SF2">
    <property type="entry name" value="DEHYDROGENASE_REDUCTASE SDR FAMILY MEMBER 1"/>
    <property type="match status" value="1"/>
</dbReference>
<protein>
    <submittedName>
        <fullName evidence="3">NAD(P)-dependent dehydrogenase, short-chain alcohol dehydrogenase family</fullName>
    </submittedName>
</protein>
<feature type="compositionally biased region" description="Gly residues" evidence="2">
    <location>
        <begin position="271"/>
        <end position="281"/>
    </location>
</feature>
<reference evidence="3 4" key="1">
    <citation type="submission" date="2022-06" db="EMBL/GenBank/DDBJ databases">
        <title>Genomic Encyclopedia of Archaeal and Bacterial Type Strains, Phase II (KMG-II): from individual species to whole genera.</title>
        <authorList>
            <person name="Goeker M."/>
        </authorList>
    </citation>
    <scope>NUCLEOTIDE SEQUENCE [LARGE SCALE GENOMIC DNA]</scope>
    <source>
        <strain evidence="3 4">DSM 45037</strain>
    </source>
</reference>
<evidence type="ECO:0000313" key="4">
    <source>
        <dbReference type="Proteomes" id="UP001205740"/>
    </source>
</evidence>
<comment type="similarity">
    <text evidence="1">Belongs to the short-chain dehydrogenases/reductases (SDR) family.</text>
</comment>
<evidence type="ECO:0000256" key="1">
    <source>
        <dbReference type="RuleBase" id="RU000363"/>
    </source>
</evidence>